<evidence type="ECO:0000256" key="12">
    <source>
        <dbReference type="PIRNR" id="PIRNR006446"/>
    </source>
</evidence>
<keyword evidence="7 12" id="KW-0479">Metal-binding</keyword>
<dbReference type="RefSeq" id="WP_163568345.1">
    <property type="nucleotide sequence ID" value="NZ_BAAANY010000042.1"/>
</dbReference>
<sequence length="442" mass="47363">MLDNLTAAREQMAISLSFHIIFAVLGVGMPWLMLYAEDRGIRTGDPIWTALARRWAKASAIIFAIGAVSGTVLSFEFGLLWPNFMATYSGAFGVSFSLEAFAFFAEAIFLGLYFYGWDRLKPRTHWWTGVPVAVGGLASAGFVTTANAWMNAPVGIVMQGGKIVAAEPFAPFTAPTSGPQVTHMLLAALLCTGFAVAAVYAVGMLRGRRDAYHRRGLASGLVMGLVAAPLQVIVGDWAVRVVAQTQPTKMAAMEGLGHTMAGAPLSLGGIYDAAAGQLRGAIEIPKALSLLLAYDPNAVVTGLDAVPPADRPSVAVVHLCFDLMVGIGTAFVALGVWTLWYWWRHRKGTMVRISDRKWYLRAVAIGGPAAMVALIAGWIVTEVGRQPWIVFHLMRTTQAVSDQPGLYVYFYAAAAIYTLLAVTLVVLLRRIATGAPKEAVSA</sequence>
<keyword evidence="9 12" id="KW-1133">Transmembrane helix</keyword>
<dbReference type="Proteomes" id="UP001500618">
    <property type="component" value="Unassembled WGS sequence"/>
</dbReference>
<feature type="transmembrane region" description="Helical" evidence="12">
    <location>
        <begin position="184"/>
        <end position="205"/>
    </location>
</feature>
<reference evidence="14" key="1">
    <citation type="journal article" date="2019" name="Int. J. Syst. Evol. Microbiol.">
        <title>The Global Catalogue of Microorganisms (GCM) 10K type strain sequencing project: providing services to taxonomists for standard genome sequencing and annotation.</title>
        <authorList>
            <consortium name="The Broad Institute Genomics Platform"/>
            <consortium name="The Broad Institute Genome Sequencing Center for Infectious Disease"/>
            <person name="Wu L."/>
            <person name="Ma J."/>
        </authorList>
    </citation>
    <scope>NUCLEOTIDE SEQUENCE [LARGE SCALE GENOMIC DNA]</scope>
    <source>
        <strain evidence="14">JCM 14718</strain>
    </source>
</reference>
<keyword evidence="4 12" id="KW-1003">Cell membrane</keyword>
<evidence type="ECO:0000256" key="7">
    <source>
        <dbReference type="ARBA" id="ARBA00022723"/>
    </source>
</evidence>
<dbReference type="PANTHER" id="PTHR30365">
    <property type="entry name" value="CYTOCHROME D UBIQUINOL OXIDASE"/>
    <property type="match status" value="1"/>
</dbReference>
<feature type="transmembrane region" description="Helical" evidence="12">
    <location>
        <begin position="55"/>
        <end position="80"/>
    </location>
</feature>
<feature type="transmembrane region" description="Helical" evidence="12">
    <location>
        <begin position="92"/>
        <end position="114"/>
    </location>
</feature>
<organism evidence="13 14">
    <name type="scientific">Fodinicola feengrottensis</name>
    <dbReference type="NCBI Taxonomy" id="435914"/>
    <lineage>
        <taxon>Bacteria</taxon>
        <taxon>Bacillati</taxon>
        <taxon>Actinomycetota</taxon>
        <taxon>Actinomycetes</taxon>
        <taxon>Mycobacteriales</taxon>
        <taxon>Fodinicola</taxon>
    </lineage>
</organism>
<evidence type="ECO:0000256" key="3">
    <source>
        <dbReference type="ARBA" id="ARBA00022448"/>
    </source>
</evidence>
<keyword evidence="5 12" id="KW-0349">Heme</keyword>
<feature type="transmembrane region" description="Helical" evidence="12">
    <location>
        <begin position="217"/>
        <end position="239"/>
    </location>
</feature>
<comment type="caution">
    <text evidence="13">The sequence shown here is derived from an EMBL/GenBank/DDBJ whole genome shotgun (WGS) entry which is preliminary data.</text>
</comment>
<feature type="transmembrane region" description="Helical" evidence="12">
    <location>
        <begin position="358"/>
        <end position="380"/>
    </location>
</feature>
<keyword evidence="6 12" id="KW-0812">Transmembrane</keyword>
<feature type="transmembrane region" description="Helical" evidence="12">
    <location>
        <begin position="315"/>
        <end position="337"/>
    </location>
</feature>
<keyword evidence="10 12" id="KW-0408">Iron</keyword>
<protein>
    <submittedName>
        <fullName evidence="13">Cytochrome ubiquinol oxidase subunit I</fullName>
    </submittedName>
</protein>
<name>A0ABP4V5F7_9ACTN</name>
<dbReference type="PANTHER" id="PTHR30365:SF14">
    <property type="entry name" value="CYTOCHROME BD MENAQUINOL OXIDASE SUBUNIT I-RELATED"/>
    <property type="match status" value="1"/>
</dbReference>
<evidence type="ECO:0000256" key="10">
    <source>
        <dbReference type="ARBA" id="ARBA00023004"/>
    </source>
</evidence>
<dbReference type="PIRSF" id="PIRSF006446">
    <property type="entry name" value="Cyt_quinol_oxidase_1"/>
    <property type="match status" value="1"/>
</dbReference>
<evidence type="ECO:0000313" key="13">
    <source>
        <dbReference type="EMBL" id="GAA1717892.1"/>
    </source>
</evidence>
<comment type="subcellular location">
    <subcellularLocation>
        <location evidence="1">Cell membrane</location>
        <topology evidence="1">Multi-pass membrane protein</topology>
    </subcellularLocation>
</comment>
<proteinExistence type="inferred from homology"/>
<feature type="transmembrane region" description="Helical" evidence="12">
    <location>
        <begin position="406"/>
        <end position="428"/>
    </location>
</feature>
<evidence type="ECO:0000256" key="5">
    <source>
        <dbReference type="ARBA" id="ARBA00022617"/>
    </source>
</evidence>
<evidence type="ECO:0000256" key="6">
    <source>
        <dbReference type="ARBA" id="ARBA00022692"/>
    </source>
</evidence>
<keyword evidence="11 12" id="KW-0472">Membrane</keyword>
<keyword evidence="3 12" id="KW-0813">Transport</keyword>
<evidence type="ECO:0000256" key="4">
    <source>
        <dbReference type="ARBA" id="ARBA00022475"/>
    </source>
</evidence>
<feature type="transmembrane region" description="Helical" evidence="12">
    <location>
        <begin position="126"/>
        <end position="150"/>
    </location>
</feature>
<keyword evidence="8 12" id="KW-0249">Electron transport</keyword>
<accession>A0ABP4V5F7</accession>
<evidence type="ECO:0000256" key="8">
    <source>
        <dbReference type="ARBA" id="ARBA00022982"/>
    </source>
</evidence>
<gene>
    <name evidence="13" type="ORF">GCM10009765_77960</name>
</gene>
<comment type="similarity">
    <text evidence="2 12">Belongs to the cytochrome ubiquinol oxidase subunit 1 family.</text>
</comment>
<evidence type="ECO:0000256" key="2">
    <source>
        <dbReference type="ARBA" id="ARBA00009819"/>
    </source>
</evidence>
<dbReference type="Pfam" id="PF01654">
    <property type="entry name" value="Cyt_bd_oxida_I"/>
    <property type="match status" value="1"/>
</dbReference>
<evidence type="ECO:0000256" key="1">
    <source>
        <dbReference type="ARBA" id="ARBA00004651"/>
    </source>
</evidence>
<dbReference type="EMBL" id="BAAANY010000042">
    <property type="protein sequence ID" value="GAA1717892.1"/>
    <property type="molecule type" value="Genomic_DNA"/>
</dbReference>
<evidence type="ECO:0000313" key="14">
    <source>
        <dbReference type="Proteomes" id="UP001500618"/>
    </source>
</evidence>
<keyword evidence="14" id="KW-1185">Reference proteome</keyword>
<dbReference type="InterPro" id="IPR002585">
    <property type="entry name" value="Cyt-d_ubiquinol_oxidase_su_1"/>
</dbReference>
<evidence type="ECO:0000256" key="11">
    <source>
        <dbReference type="ARBA" id="ARBA00023136"/>
    </source>
</evidence>
<evidence type="ECO:0000256" key="9">
    <source>
        <dbReference type="ARBA" id="ARBA00022989"/>
    </source>
</evidence>
<feature type="transmembrane region" description="Helical" evidence="12">
    <location>
        <begin position="12"/>
        <end position="34"/>
    </location>
</feature>